<dbReference type="InterPro" id="IPR015943">
    <property type="entry name" value="WD40/YVTN_repeat-like_dom_sf"/>
</dbReference>
<dbReference type="RefSeq" id="WP_133108692.1">
    <property type="nucleotide sequence ID" value="NZ_SMNA01000007.1"/>
</dbReference>
<keyword evidence="2" id="KW-0472">Membrane</keyword>
<dbReference type="EMBL" id="SMNA01000007">
    <property type="protein sequence ID" value="TDE91658.1"/>
    <property type="molecule type" value="Genomic_DNA"/>
</dbReference>
<keyword evidence="5" id="KW-1185">Reference proteome</keyword>
<evidence type="ECO:0000256" key="2">
    <source>
        <dbReference type="SAM" id="Phobius"/>
    </source>
</evidence>
<keyword evidence="2" id="KW-1133">Transmembrane helix</keyword>
<evidence type="ECO:0000313" key="4">
    <source>
        <dbReference type="EMBL" id="TDE91658.1"/>
    </source>
</evidence>
<name>A0ABY2E158_9MICO</name>
<reference evidence="4 5" key="1">
    <citation type="submission" date="2019-03" db="EMBL/GenBank/DDBJ databases">
        <title>Genomic features of bacteria from cold environments.</title>
        <authorList>
            <person name="Shen L."/>
        </authorList>
    </citation>
    <scope>NUCLEOTIDE SEQUENCE [LARGE SCALE GENOMIC DNA]</scope>
    <source>
        <strain evidence="5">T3246-1</strain>
    </source>
</reference>
<evidence type="ECO:0000256" key="1">
    <source>
        <dbReference type="SAM" id="MobiDB-lite"/>
    </source>
</evidence>
<dbReference type="Gene3D" id="2.130.10.10">
    <property type="entry name" value="YVTN repeat-like/Quinoprotein amine dehydrogenase"/>
    <property type="match status" value="1"/>
</dbReference>
<accession>A0ABY2E158</accession>
<feature type="region of interest" description="Disordered" evidence="1">
    <location>
        <begin position="1"/>
        <end position="38"/>
    </location>
</feature>
<dbReference type="Pfam" id="PF13360">
    <property type="entry name" value="PQQ_2"/>
    <property type="match status" value="1"/>
</dbReference>
<dbReference type="SUPFAM" id="SSF50998">
    <property type="entry name" value="Quinoprotein alcohol dehydrogenase-like"/>
    <property type="match status" value="1"/>
</dbReference>
<organism evidence="4 5">
    <name type="scientific">Occultella glacieicola</name>
    <dbReference type="NCBI Taxonomy" id="2518684"/>
    <lineage>
        <taxon>Bacteria</taxon>
        <taxon>Bacillati</taxon>
        <taxon>Actinomycetota</taxon>
        <taxon>Actinomycetes</taxon>
        <taxon>Micrococcales</taxon>
        <taxon>Ruaniaceae</taxon>
        <taxon>Occultella</taxon>
    </lineage>
</organism>
<protein>
    <recommendedName>
        <fullName evidence="3">Pyrrolo-quinoline quinone repeat domain-containing protein</fullName>
    </recommendedName>
</protein>
<evidence type="ECO:0000259" key="3">
    <source>
        <dbReference type="Pfam" id="PF13360"/>
    </source>
</evidence>
<feature type="region of interest" description="Disordered" evidence="1">
    <location>
        <begin position="209"/>
        <end position="230"/>
    </location>
</feature>
<gene>
    <name evidence="4" type="ORF">EXU48_16120</name>
</gene>
<comment type="caution">
    <text evidence="4">The sequence shown here is derived from an EMBL/GenBank/DDBJ whole genome shotgun (WGS) entry which is preliminary data.</text>
</comment>
<dbReference type="InterPro" id="IPR002372">
    <property type="entry name" value="PQQ_rpt_dom"/>
</dbReference>
<feature type="transmembrane region" description="Helical" evidence="2">
    <location>
        <begin position="42"/>
        <end position="63"/>
    </location>
</feature>
<evidence type="ECO:0000313" key="5">
    <source>
        <dbReference type="Proteomes" id="UP000504882"/>
    </source>
</evidence>
<dbReference type="SUPFAM" id="SSF69322">
    <property type="entry name" value="Tricorn protease domain 2"/>
    <property type="match status" value="1"/>
</dbReference>
<dbReference type="Proteomes" id="UP000504882">
    <property type="component" value="Unassembled WGS sequence"/>
</dbReference>
<feature type="domain" description="Pyrrolo-quinoline quinone repeat" evidence="3">
    <location>
        <begin position="358"/>
        <end position="457"/>
    </location>
</feature>
<keyword evidence="2" id="KW-0812">Transmembrane</keyword>
<sequence length="481" mass="49855">MRRGSASEEFTLTFEDEEPDGASGPAEREPGRSGASRRRGSLPLITPWLAGALALVIVGVLIAPPVPVPPGWGLVANLSEAPRLAWVRDVPMSAAGSEFRLLPERVAVVADQQILGIDRETGADRWTVSANGPRCTDDGARLLCVSGVGQSTEILLIDPRTGAVGVAGLPGVASAITDGDAIVTISLTPDEYLVSRYAGAATALAGRQGSGVAPAGRADPPADVPGWATQPTWTVGLEPGIGEWQPAIAVFGSEVFVSVARETDGPSGSAMVQGQGHVLDSTTGALVEDLSRAEPGWLGARWLVARDPDGVLVYSPDRDPIPLAPGQEYLQIDDDPRSAVAIRSLETTRPTGAFGPTELVATDAASGAQLWSRPDEWVMARVDGIVVATNGPGIVGVEEHTGAELWSLSPEAGFVPTFADGQVLAGFAGTGESLVGIDVRTGDLAWELRTNGNTIPLALDGDRYYTLSQSGGPTLSAWDVG</sequence>
<proteinExistence type="predicted"/>
<dbReference type="InterPro" id="IPR011047">
    <property type="entry name" value="Quinoprotein_ADH-like_sf"/>
</dbReference>